<dbReference type="EMBL" id="HBUF01529223">
    <property type="protein sequence ID" value="CAG6751228.1"/>
    <property type="molecule type" value="Transcribed_RNA"/>
</dbReference>
<dbReference type="AlphaFoldDB" id="A0A8D8XF24"/>
<name>A0A8D8XF24_9HEMI</name>
<proteinExistence type="predicted"/>
<reference evidence="1" key="1">
    <citation type="submission" date="2021-05" db="EMBL/GenBank/DDBJ databases">
        <authorList>
            <person name="Alioto T."/>
            <person name="Alioto T."/>
            <person name="Gomez Garrido J."/>
        </authorList>
    </citation>
    <scope>NUCLEOTIDE SEQUENCE</scope>
</reference>
<dbReference type="EMBL" id="HBUF01036560">
    <property type="protein sequence ID" value="CAG6616687.1"/>
    <property type="molecule type" value="Transcribed_RNA"/>
</dbReference>
<dbReference type="EMBL" id="HBUF01529235">
    <property type="protein sequence ID" value="CAG6751302.1"/>
    <property type="molecule type" value="Transcribed_RNA"/>
</dbReference>
<evidence type="ECO:0000313" key="1">
    <source>
        <dbReference type="EMBL" id="CAG6694813.1"/>
    </source>
</evidence>
<dbReference type="EMBL" id="HBUF01529228">
    <property type="protein sequence ID" value="CAG6751256.1"/>
    <property type="molecule type" value="Transcribed_RNA"/>
</dbReference>
<dbReference type="EMBL" id="HBUF01529230">
    <property type="protein sequence ID" value="CAG6751268.1"/>
    <property type="molecule type" value="Transcribed_RNA"/>
</dbReference>
<dbReference type="EMBL" id="HBUF01036561">
    <property type="protein sequence ID" value="CAG6616688.1"/>
    <property type="molecule type" value="Transcribed_RNA"/>
</dbReference>
<sequence>MSPYPKPSITGPTPRVVCSHCEMNSQTGAYVALLHTDESQANGTEIPIHGPYRKKQNNLLIISNKSRKEICHSQIYGRETKFSIPLLKILLPKQTPSMPCLIS</sequence>
<accession>A0A8D8XF24</accession>
<dbReference type="EMBL" id="HBUF01320169">
    <property type="protein sequence ID" value="CAG6694813.1"/>
    <property type="molecule type" value="Transcribed_RNA"/>
</dbReference>
<protein>
    <submittedName>
        <fullName evidence="1">Uncharacterized protein</fullName>
    </submittedName>
</protein>
<organism evidence="1">
    <name type="scientific">Cacopsylla melanoneura</name>
    <dbReference type="NCBI Taxonomy" id="428564"/>
    <lineage>
        <taxon>Eukaryota</taxon>
        <taxon>Metazoa</taxon>
        <taxon>Ecdysozoa</taxon>
        <taxon>Arthropoda</taxon>
        <taxon>Hexapoda</taxon>
        <taxon>Insecta</taxon>
        <taxon>Pterygota</taxon>
        <taxon>Neoptera</taxon>
        <taxon>Paraneoptera</taxon>
        <taxon>Hemiptera</taxon>
        <taxon>Sternorrhyncha</taxon>
        <taxon>Psylloidea</taxon>
        <taxon>Psyllidae</taxon>
        <taxon>Psyllinae</taxon>
        <taxon>Cacopsylla</taxon>
    </lineage>
</organism>
<dbReference type="EMBL" id="HBUF01320167">
    <property type="protein sequence ID" value="CAG6694810.1"/>
    <property type="molecule type" value="Transcribed_RNA"/>
</dbReference>